<dbReference type="GO" id="GO:0004497">
    <property type="term" value="F:monooxygenase activity"/>
    <property type="evidence" value="ECO:0007669"/>
    <property type="project" value="UniProtKB-KW"/>
</dbReference>
<keyword evidence="1" id="KW-0503">Monooxygenase</keyword>
<keyword evidence="2" id="KW-1185">Reference proteome</keyword>
<protein>
    <submittedName>
        <fullName evidence="1">Quinol monooxygenase YgiN</fullName>
    </submittedName>
</protein>
<dbReference type="STRING" id="54.SAMN02745121_04454"/>
<reference evidence="2" key="1">
    <citation type="submission" date="2016-10" db="EMBL/GenBank/DDBJ databases">
        <authorList>
            <person name="Varghese N."/>
            <person name="Submissions S."/>
        </authorList>
    </citation>
    <scope>NUCLEOTIDE SEQUENCE [LARGE SCALE GENOMIC DNA]</scope>
    <source>
        <strain evidence="2">ATCC 25963</strain>
    </source>
</reference>
<accession>A0A1I2AYT6</accession>
<name>A0A1I2AYT6_9BACT</name>
<organism evidence="1 2">
    <name type="scientific">Nannocystis exedens</name>
    <dbReference type="NCBI Taxonomy" id="54"/>
    <lineage>
        <taxon>Bacteria</taxon>
        <taxon>Pseudomonadati</taxon>
        <taxon>Myxococcota</taxon>
        <taxon>Polyangia</taxon>
        <taxon>Nannocystales</taxon>
        <taxon>Nannocystaceae</taxon>
        <taxon>Nannocystis</taxon>
    </lineage>
</organism>
<dbReference type="Proteomes" id="UP000199400">
    <property type="component" value="Unassembled WGS sequence"/>
</dbReference>
<dbReference type="InterPro" id="IPR011008">
    <property type="entry name" value="Dimeric_a/b-barrel"/>
</dbReference>
<dbReference type="SUPFAM" id="SSF54909">
    <property type="entry name" value="Dimeric alpha+beta barrel"/>
    <property type="match status" value="1"/>
</dbReference>
<evidence type="ECO:0000313" key="2">
    <source>
        <dbReference type="Proteomes" id="UP000199400"/>
    </source>
</evidence>
<dbReference type="AlphaFoldDB" id="A0A1I2AYT6"/>
<dbReference type="Gene3D" id="3.30.70.100">
    <property type="match status" value="1"/>
</dbReference>
<evidence type="ECO:0000313" key="1">
    <source>
        <dbReference type="EMBL" id="SFE48917.1"/>
    </source>
</evidence>
<dbReference type="OrthoDB" id="7595390at2"/>
<gene>
    <name evidence="1" type="ORF">SAMN02745121_04454</name>
</gene>
<dbReference type="RefSeq" id="WP_096332105.1">
    <property type="nucleotide sequence ID" value="NZ_FOMX01000014.1"/>
</dbReference>
<dbReference type="EMBL" id="FOMX01000014">
    <property type="protein sequence ID" value="SFE48917.1"/>
    <property type="molecule type" value="Genomic_DNA"/>
</dbReference>
<keyword evidence="1" id="KW-0560">Oxidoreductase</keyword>
<sequence length="107" mass="12091">MGVIVIACYRPLPGRAEELLELVRGHVPALRAQDLATDREPIVMRANDGSILEVFEWASEDAVRRAHENPVVKQLWQQFEAVCQWIAPAELPELGRPFSHFHPVDLA</sequence>
<proteinExistence type="predicted"/>